<evidence type="ECO:0000256" key="1">
    <source>
        <dbReference type="ARBA" id="ARBA00049958"/>
    </source>
</evidence>
<protein>
    <submittedName>
        <fullName evidence="3">NifU family protein</fullName>
    </submittedName>
</protein>
<name>A0A9D1IPB2_9FIRM</name>
<evidence type="ECO:0000313" key="4">
    <source>
        <dbReference type="Proteomes" id="UP000824074"/>
    </source>
</evidence>
<dbReference type="EMBL" id="DVMT01000030">
    <property type="protein sequence ID" value="HIU40261.1"/>
    <property type="molecule type" value="Genomic_DNA"/>
</dbReference>
<sequence>MNDVDERIKNTLDKIKPFLNQDGGDVKFIKFEDGICYVNLTGACKGCMFADMTISNTIEDILISEVPEVIKVVNEDEEA</sequence>
<proteinExistence type="predicted"/>
<dbReference type="InterPro" id="IPR001075">
    <property type="entry name" value="NIF_FeS_clus_asmbl_NifU_C"/>
</dbReference>
<reference evidence="3" key="1">
    <citation type="submission" date="2020-10" db="EMBL/GenBank/DDBJ databases">
        <authorList>
            <person name="Gilroy R."/>
        </authorList>
    </citation>
    <scope>NUCLEOTIDE SEQUENCE</scope>
    <source>
        <strain evidence="3">CHK193-30670</strain>
    </source>
</reference>
<dbReference type="Pfam" id="PF01106">
    <property type="entry name" value="NifU"/>
    <property type="match status" value="1"/>
</dbReference>
<comment type="function">
    <text evidence="1">May be involved in the formation or repair of [Fe-S] clusters present in iron-sulfur proteins.</text>
</comment>
<dbReference type="GO" id="GO:0005506">
    <property type="term" value="F:iron ion binding"/>
    <property type="evidence" value="ECO:0007669"/>
    <property type="project" value="InterPro"/>
</dbReference>
<evidence type="ECO:0000259" key="2">
    <source>
        <dbReference type="Pfam" id="PF01106"/>
    </source>
</evidence>
<feature type="domain" description="NIF system FeS cluster assembly NifU C-terminal" evidence="2">
    <location>
        <begin position="8"/>
        <end position="73"/>
    </location>
</feature>
<dbReference type="GO" id="GO:0016226">
    <property type="term" value="P:iron-sulfur cluster assembly"/>
    <property type="evidence" value="ECO:0007669"/>
    <property type="project" value="InterPro"/>
</dbReference>
<dbReference type="SUPFAM" id="SSF117916">
    <property type="entry name" value="Fe-S cluster assembly (FSCA) domain-like"/>
    <property type="match status" value="1"/>
</dbReference>
<gene>
    <name evidence="3" type="ORF">IAB68_03080</name>
</gene>
<comment type="caution">
    <text evidence="3">The sequence shown here is derived from an EMBL/GenBank/DDBJ whole genome shotgun (WGS) entry which is preliminary data.</text>
</comment>
<dbReference type="PANTHER" id="PTHR11178">
    <property type="entry name" value="IRON-SULFUR CLUSTER SCAFFOLD PROTEIN NFU-RELATED"/>
    <property type="match status" value="1"/>
</dbReference>
<evidence type="ECO:0000313" key="3">
    <source>
        <dbReference type="EMBL" id="HIU40261.1"/>
    </source>
</evidence>
<dbReference type="InterPro" id="IPR034904">
    <property type="entry name" value="FSCA_dom_sf"/>
</dbReference>
<dbReference type="GO" id="GO:0051536">
    <property type="term" value="F:iron-sulfur cluster binding"/>
    <property type="evidence" value="ECO:0007669"/>
    <property type="project" value="InterPro"/>
</dbReference>
<organism evidence="3 4">
    <name type="scientific">Candidatus Aphodocola excrementigallinarum</name>
    <dbReference type="NCBI Taxonomy" id="2840670"/>
    <lineage>
        <taxon>Bacteria</taxon>
        <taxon>Bacillati</taxon>
        <taxon>Bacillota</taxon>
        <taxon>Bacilli</taxon>
        <taxon>Candidatus Aphodocola</taxon>
    </lineage>
</organism>
<dbReference type="Gene3D" id="3.30.300.130">
    <property type="entry name" value="Fe-S cluster assembly (FSCA)"/>
    <property type="match status" value="1"/>
</dbReference>
<dbReference type="Proteomes" id="UP000824074">
    <property type="component" value="Unassembled WGS sequence"/>
</dbReference>
<accession>A0A9D1IPB2</accession>
<reference evidence="3" key="2">
    <citation type="journal article" date="2021" name="PeerJ">
        <title>Extensive microbial diversity within the chicken gut microbiome revealed by metagenomics and culture.</title>
        <authorList>
            <person name="Gilroy R."/>
            <person name="Ravi A."/>
            <person name="Getino M."/>
            <person name="Pursley I."/>
            <person name="Horton D.L."/>
            <person name="Alikhan N.F."/>
            <person name="Baker D."/>
            <person name="Gharbi K."/>
            <person name="Hall N."/>
            <person name="Watson M."/>
            <person name="Adriaenssens E.M."/>
            <person name="Foster-Nyarko E."/>
            <person name="Jarju S."/>
            <person name="Secka A."/>
            <person name="Antonio M."/>
            <person name="Oren A."/>
            <person name="Chaudhuri R.R."/>
            <person name="La Ragione R."/>
            <person name="Hildebrand F."/>
            <person name="Pallen M.J."/>
        </authorList>
    </citation>
    <scope>NUCLEOTIDE SEQUENCE</scope>
    <source>
        <strain evidence="3">CHK193-30670</strain>
    </source>
</reference>
<dbReference type="AlphaFoldDB" id="A0A9D1IPB2"/>